<sequence length="87" mass="9591">PPRPPIRSVLCSFLHLCSLGSVHSLLFSFFPFSSFLPPPPRNSHLCTSPPLLFTLDISPVRVHRHFAYNPTVRPASSARVPFSLGPA</sequence>
<reference evidence="2 3" key="1">
    <citation type="submission" date="2018-03" db="EMBL/GenBank/DDBJ databases">
        <title>Genomes of Pezizomycetes fungi and the evolution of truffles.</title>
        <authorList>
            <person name="Murat C."/>
            <person name="Payen T."/>
            <person name="Noel B."/>
            <person name="Kuo A."/>
            <person name="Martin F.M."/>
        </authorList>
    </citation>
    <scope>NUCLEOTIDE SEQUENCE [LARGE SCALE GENOMIC DNA]</scope>
    <source>
        <strain evidence="2">091103-1</strain>
    </source>
</reference>
<dbReference type="EMBL" id="PYWC01000003">
    <property type="protein sequence ID" value="PWW80443.1"/>
    <property type="molecule type" value="Genomic_DNA"/>
</dbReference>
<feature type="signal peptide" evidence="1">
    <location>
        <begin position="1"/>
        <end position="24"/>
    </location>
</feature>
<proteinExistence type="predicted"/>
<evidence type="ECO:0000256" key="1">
    <source>
        <dbReference type="SAM" id="SignalP"/>
    </source>
</evidence>
<dbReference type="Proteomes" id="UP000246991">
    <property type="component" value="Unassembled WGS sequence"/>
</dbReference>
<gene>
    <name evidence="2" type="ORF">C7212DRAFT_311708</name>
</gene>
<protein>
    <recommendedName>
        <fullName evidence="4">Secreted protein</fullName>
    </recommendedName>
</protein>
<evidence type="ECO:0000313" key="3">
    <source>
        <dbReference type="Proteomes" id="UP000246991"/>
    </source>
</evidence>
<keyword evidence="1" id="KW-0732">Signal</keyword>
<keyword evidence="3" id="KW-1185">Reference proteome</keyword>
<comment type="caution">
    <text evidence="2">The sequence shown here is derived from an EMBL/GenBank/DDBJ whole genome shotgun (WGS) entry which is preliminary data.</text>
</comment>
<evidence type="ECO:0008006" key="4">
    <source>
        <dbReference type="Google" id="ProtNLM"/>
    </source>
</evidence>
<feature type="non-terminal residue" evidence="2">
    <location>
        <position position="1"/>
    </location>
</feature>
<organism evidence="2 3">
    <name type="scientific">Tuber magnatum</name>
    <name type="common">white Piedmont truffle</name>
    <dbReference type="NCBI Taxonomy" id="42249"/>
    <lineage>
        <taxon>Eukaryota</taxon>
        <taxon>Fungi</taxon>
        <taxon>Dikarya</taxon>
        <taxon>Ascomycota</taxon>
        <taxon>Pezizomycotina</taxon>
        <taxon>Pezizomycetes</taxon>
        <taxon>Pezizales</taxon>
        <taxon>Tuberaceae</taxon>
        <taxon>Tuber</taxon>
    </lineage>
</organism>
<name>A0A317T120_9PEZI</name>
<feature type="chain" id="PRO_5016253207" description="Secreted protein" evidence="1">
    <location>
        <begin position="25"/>
        <end position="87"/>
    </location>
</feature>
<dbReference type="AlphaFoldDB" id="A0A317T120"/>
<evidence type="ECO:0000313" key="2">
    <source>
        <dbReference type="EMBL" id="PWW80443.1"/>
    </source>
</evidence>
<accession>A0A317T120</accession>